<sequence length="132" mass="13385">MGAGPNFVLDKAFLAQGSSAYVYGQAVGFGTVPQSCAAISVANTYVLGICQENIDATRVATGKAFINVRMAGIARALVGAAVVKGDPLTPDATGRLIKQVTAGGKFYAVALEDQSTVGGLTEVSLLNGFATI</sequence>
<dbReference type="Proteomes" id="UP000030661">
    <property type="component" value="Unassembled WGS sequence"/>
</dbReference>
<protein>
    <submittedName>
        <fullName evidence="1">Uncharacterized protein</fullName>
    </submittedName>
</protein>
<keyword evidence="2" id="KW-1185">Reference proteome</keyword>
<accession>A0A081CB43</accession>
<name>A0A081CB43_VECG1</name>
<gene>
    <name evidence="1" type="ORF">U27_02631</name>
</gene>
<evidence type="ECO:0000313" key="1">
    <source>
        <dbReference type="EMBL" id="GAK61798.1"/>
    </source>
</evidence>
<organism evidence="1">
    <name type="scientific">Vecturithrix granuli</name>
    <dbReference type="NCBI Taxonomy" id="1499967"/>
    <lineage>
        <taxon>Bacteria</taxon>
        <taxon>Candidatus Moduliflexota</taxon>
        <taxon>Candidatus Vecturitrichia</taxon>
        <taxon>Candidatus Vecturitrichales</taxon>
        <taxon>Candidatus Vecturitrichaceae</taxon>
        <taxon>Candidatus Vecturithrix</taxon>
    </lineage>
</organism>
<evidence type="ECO:0000313" key="2">
    <source>
        <dbReference type="Proteomes" id="UP000030661"/>
    </source>
</evidence>
<dbReference type="AlphaFoldDB" id="A0A081CB43"/>
<reference evidence="1" key="1">
    <citation type="journal article" date="2015" name="PeerJ">
        <title>First genomic representation of candidate bacterial phylum KSB3 points to enhanced environmental sensing as a trigger of wastewater bulking.</title>
        <authorList>
            <person name="Sekiguchi Y."/>
            <person name="Ohashi A."/>
            <person name="Parks D.H."/>
            <person name="Yamauchi T."/>
            <person name="Tyson G.W."/>
            <person name="Hugenholtz P."/>
        </authorList>
    </citation>
    <scope>NUCLEOTIDE SEQUENCE [LARGE SCALE GENOMIC DNA]</scope>
</reference>
<proteinExistence type="predicted"/>
<dbReference type="STRING" id="1499967.U27_02631"/>
<dbReference type="HOGENOM" id="CLU_1912937_0_0_0"/>
<dbReference type="EMBL" id="DF820483">
    <property type="protein sequence ID" value="GAK61798.1"/>
    <property type="molecule type" value="Genomic_DNA"/>
</dbReference>